<keyword evidence="2" id="KW-1185">Reference proteome</keyword>
<evidence type="ECO:0000313" key="2">
    <source>
        <dbReference type="Proteomes" id="UP000745859"/>
    </source>
</evidence>
<accession>A0ABX0UCG9</accession>
<organism evidence="1 2">
    <name type="scientific">Wenyingzhuangia heitensis</name>
    <dbReference type="NCBI Taxonomy" id="1487859"/>
    <lineage>
        <taxon>Bacteria</taxon>
        <taxon>Pseudomonadati</taxon>
        <taxon>Bacteroidota</taxon>
        <taxon>Flavobacteriia</taxon>
        <taxon>Flavobacteriales</taxon>
        <taxon>Flavobacteriaceae</taxon>
        <taxon>Wenyingzhuangia</taxon>
    </lineage>
</organism>
<dbReference type="RefSeq" id="WP_167190824.1">
    <property type="nucleotide sequence ID" value="NZ_JAASQL010000008.1"/>
</dbReference>
<evidence type="ECO:0008006" key="3">
    <source>
        <dbReference type="Google" id="ProtNLM"/>
    </source>
</evidence>
<gene>
    <name evidence="1" type="ORF">FHR24_003019</name>
</gene>
<evidence type="ECO:0000313" key="1">
    <source>
        <dbReference type="EMBL" id="NIJ46530.1"/>
    </source>
</evidence>
<dbReference type="EMBL" id="JAASQL010000008">
    <property type="protein sequence ID" value="NIJ46530.1"/>
    <property type="molecule type" value="Genomic_DNA"/>
</dbReference>
<sequence length="102" mass="11623">MNVEVLKTKLLFQLTVEEFLFLLSIDNKTNEKIIETTPSTLNNKYVYGIRGIQNLLGCSRSTANRMKKSGIINDAIIQNSRKIIVNADMALELIKEHNKNNK</sequence>
<dbReference type="Pfam" id="PF12964">
    <property type="entry name" value="DUF3853"/>
    <property type="match status" value="1"/>
</dbReference>
<name>A0ABX0UCG9_9FLAO</name>
<dbReference type="Proteomes" id="UP000745859">
    <property type="component" value="Unassembled WGS sequence"/>
</dbReference>
<comment type="caution">
    <text evidence="1">The sequence shown here is derived from an EMBL/GenBank/DDBJ whole genome shotgun (WGS) entry which is preliminary data.</text>
</comment>
<proteinExistence type="predicted"/>
<protein>
    <recommendedName>
        <fullName evidence="3">DUF3853 family protein</fullName>
    </recommendedName>
</protein>
<dbReference type="InterPro" id="IPR024363">
    <property type="entry name" value="DUF3853"/>
</dbReference>
<reference evidence="1 2" key="1">
    <citation type="submission" date="2020-03" db="EMBL/GenBank/DDBJ databases">
        <title>Genomic Encyclopedia of Type Strains, Phase IV (KMG-IV): sequencing the most valuable type-strain genomes for metagenomic binning, comparative biology and taxonomic classification.</title>
        <authorList>
            <person name="Goeker M."/>
        </authorList>
    </citation>
    <scope>NUCLEOTIDE SEQUENCE [LARGE SCALE GENOMIC DNA]</scope>
    <source>
        <strain evidence="1 2">DSM 101599</strain>
    </source>
</reference>